<evidence type="ECO:0000313" key="3">
    <source>
        <dbReference type="EMBL" id="SFQ45697.1"/>
    </source>
</evidence>
<dbReference type="Proteomes" id="UP000198727">
    <property type="component" value="Unassembled WGS sequence"/>
</dbReference>
<organism evidence="3 4">
    <name type="scientific">Amycolatopsis arida</name>
    <dbReference type="NCBI Taxonomy" id="587909"/>
    <lineage>
        <taxon>Bacteria</taxon>
        <taxon>Bacillati</taxon>
        <taxon>Actinomycetota</taxon>
        <taxon>Actinomycetes</taxon>
        <taxon>Pseudonocardiales</taxon>
        <taxon>Pseudonocardiaceae</taxon>
        <taxon>Amycolatopsis</taxon>
    </lineage>
</organism>
<keyword evidence="2" id="KW-0812">Transmembrane</keyword>
<accession>A0A1I5YP60</accession>
<dbReference type="AlphaFoldDB" id="A0A1I5YP60"/>
<feature type="region of interest" description="Disordered" evidence="1">
    <location>
        <begin position="91"/>
        <end position="147"/>
    </location>
</feature>
<feature type="transmembrane region" description="Helical" evidence="2">
    <location>
        <begin position="45"/>
        <end position="66"/>
    </location>
</feature>
<proteinExistence type="predicted"/>
<gene>
    <name evidence="3" type="ORF">SAMN05421810_107290</name>
</gene>
<sequence length="276" mass="28256">MSSTDDELERELRRLFADERLELRPRSGAEAVIVRGARRVHRRRMLASSGAGTLAVVALVIGAVLLGGQRPERPGQDVASDDAAGLAIETASSSTAPEPPVHPNQDETTEPEGRTPADEPISPPTPPTSGPSSGTPTARPGVALSAPVLGPDGYGPLRLGMSFQAAVRTGMLATSEDAAPPPDDCGEYRLTEGTKAIQQVTISGSRGVVYFAASGATTPEGVGVGSSVAELEAAYPNLAADPHGMTAPAGPGARYYFGTKGATVTVLHLVADQPGC</sequence>
<name>A0A1I5YP60_9PSEU</name>
<evidence type="ECO:0000256" key="1">
    <source>
        <dbReference type="SAM" id="MobiDB-lite"/>
    </source>
</evidence>
<dbReference type="RefSeq" id="WP_092532916.1">
    <property type="nucleotide sequence ID" value="NZ_FOWW01000007.1"/>
</dbReference>
<dbReference type="EMBL" id="FOWW01000007">
    <property type="protein sequence ID" value="SFQ45697.1"/>
    <property type="molecule type" value="Genomic_DNA"/>
</dbReference>
<keyword evidence="2" id="KW-1133">Transmembrane helix</keyword>
<keyword evidence="4" id="KW-1185">Reference proteome</keyword>
<reference evidence="4" key="1">
    <citation type="submission" date="2016-10" db="EMBL/GenBank/DDBJ databases">
        <authorList>
            <person name="Varghese N."/>
            <person name="Submissions S."/>
        </authorList>
    </citation>
    <scope>NUCLEOTIDE SEQUENCE [LARGE SCALE GENOMIC DNA]</scope>
    <source>
        <strain evidence="4">CGMCC 4.5579</strain>
    </source>
</reference>
<evidence type="ECO:0000313" key="4">
    <source>
        <dbReference type="Proteomes" id="UP000198727"/>
    </source>
</evidence>
<evidence type="ECO:0000256" key="2">
    <source>
        <dbReference type="SAM" id="Phobius"/>
    </source>
</evidence>
<protein>
    <submittedName>
        <fullName evidence="3">Uncharacterized protein</fullName>
    </submittedName>
</protein>
<dbReference type="OrthoDB" id="3698912at2"/>
<keyword evidence="2" id="KW-0472">Membrane</keyword>
<dbReference type="STRING" id="587909.SAMN05421810_107290"/>